<name>A0ABR0FV88_9PEZI</name>
<reference evidence="1 2" key="1">
    <citation type="journal article" date="2023" name="bioRxiv">
        <title>High-quality genome assemblies of four members of thePodospora anserinaspecies complex.</title>
        <authorList>
            <person name="Ament-Velasquez S.L."/>
            <person name="Vogan A.A."/>
            <person name="Wallerman O."/>
            <person name="Hartmann F."/>
            <person name="Gautier V."/>
            <person name="Silar P."/>
            <person name="Giraud T."/>
            <person name="Johannesson H."/>
        </authorList>
    </citation>
    <scope>NUCLEOTIDE SEQUENCE [LARGE SCALE GENOMIC DNA]</scope>
    <source>
        <strain evidence="1 2">CBS 112042</strain>
    </source>
</reference>
<comment type="caution">
    <text evidence="1">The sequence shown here is derived from an EMBL/GenBank/DDBJ whole genome shotgun (WGS) entry which is preliminary data.</text>
</comment>
<gene>
    <name evidence="1" type="ORF">QC761_0005400</name>
</gene>
<evidence type="ECO:0000313" key="1">
    <source>
        <dbReference type="EMBL" id="KAK4647876.1"/>
    </source>
</evidence>
<sequence>MRTSSPTKLTSLFYSWTKRVAIVQSCAAGWLPFAKTQLSSHFSISTSAVGQVNVCVPSTADFCHDNKTFLIVNCQT</sequence>
<protein>
    <submittedName>
        <fullName evidence="1">Uncharacterized protein</fullName>
    </submittedName>
</protein>
<keyword evidence="2" id="KW-1185">Reference proteome</keyword>
<organism evidence="1 2">
    <name type="scientific">Podospora bellae-mahoneyi</name>
    <dbReference type="NCBI Taxonomy" id="2093777"/>
    <lineage>
        <taxon>Eukaryota</taxon>
        <taxon>Fungi</taxon>
        <taxon>Dikarya</taxon>
        <taxon>Ascomycota</taxon>
        <taxon>Pezizomycotina</taxon>
        <taxon>Sordariomycetes</taxon>
        <taxon>Sordariomycetidae</taxon>
        <taxon>Sordariales</taxon>
        <taxon>Podosporaceae</taxon>
        <taxon>Podospora</taxon>
    </lineage>
</organism>
<proteinExistence type="predicted"/>
<dbReference type="EMBL" id="JAFFGZ010000001">
    <property type="protein sequence ID" value="KAK4647876.1"/>
    <property type="molecule type" value="Genomic_DNA"/>
</dbReference>
<dbReference type="RefSeq" id="XP_062736852.1">
    <property type="nucleotide sequence ID" value="XM_062871817.1"/>
</dbReference>
<dbReference type="GeneID" id="87890875"/>
<accession>A0ABR0FV88</accession>
<evidence type="ECO:0000313" key="2">
    <source>
        <dbReference type="Proteomes" id="UP001322138"/>
    </source>
</evidence>
<dbReference type="Proteomes" id="UP001322138">
    <property type="component" value="Unassembled WGS sequence"/>
</dbReference>